<accession>A0A0F7RUK8</accession>
<evidence type="ECO:0000256" key="4">
    <source>
        <dbReference type="ARBA" id="ARBA00023235"/>
    </source>
</evidence>
<protein>
    <recommendedName>
        <fullName evidence="6">Peptidyl-prolyl cis-trans isomerase</fullName>
        <shortName evidence="6">PPIase</shortName>
        <ecNumber evidence="6">5.2.1.8</ecNumber>
    </recommendedName>
</protein>
<evidence type="ECO:0000313" key="8">
    <source>
        <dbReference type="EMBL" id="CDR98754.1"/>
    </source>
</evidence>
<sequence>MSVTLHTTLGDIKVEVFCDTTPRAAENFLGHCAAGTYNDVKWHRNIKAFMIQTGDPTGTGKGGQSIWGKPFADEIRSTLKFDRRGIVACANAGPDTNKSQFFITYAKQPHLDGKYTIIGKVIDGAEDGGTLDAMEAVPVDAKNRPTSEIRMTGVTVHANPIAMKAIGK</sequence>
<reference evidence="8" key="1">
    <citation type="submission" date="2014-06" db="EMBL/GenBank/DDBJ databases">
        <authorList>
            <person name="Berkman J.Paul."/>
        </authorList>
    </citation>
    <scope>NUCLEOTIDE SEQUENCE [LARGE SCALE GENOMIC DNA]</scope>
</reference>
<comment type="function">
    <text evidence="2 6">PPIases accelerate the folding of proteins. It catalyzes the cis-trans isomerization of proline imidic peptide bonds in oligopeptides.</text>
</comment>
<dbReference type="EMBL" id="CCFA01000321">
    <property type="protein sequence ID" value="CDR98754.1"/>
    <property type="molecule type" value="Genomic_DNA"/>
</dbReference>
<keyword evidence="4 6" id="KW-0413">Isomerase</keyword>
<evidence type="ECO:0000256" key="2">
    <source>
        <dbReference type="ARBA" id="ARBA00002388"/>
    </source>
</evidence>
<dbReference type="FunFam" id="2.40.100.10:FF:000012">
    <property type="entry name" value="Peptidyl-prolyl cis-trans isomerase"/>
    <property type="match status" value="1"/>
</dbReference>
<dbReference type="Gene3D" id="2.40.100.10">
    <property type="entry name" value="Cyclophilin-like"/>
    <property type="match status" value="1"/>
</dbReference>
<name>A0A0F7RUK8_9BASI</name>
<dbReference type="Pfam" id="PF00160">
    <property type="entry name" value="Pro_isomerase"/>
    <property type="match status" value="1"/>
</dbReference>
<dbReference type="PRINTS" id="PR00153">
    <property type="entry name" value="CSAPPISMRASE"/>
</dbReference>
<dbReference type="InterPro" id="IPR002130">
    <property type="entry name" value="Cyclophilin-type_PPIase_dom"/>
</dbReference>
<dbReference type="EMBL" id="LK056692">
    <property type="protein sequence ID" value="CDU25986.1"/>
    <property type="molecule type" value="Genomic_DNA"/>
</dbReference>
<comment type="catalytic activity">
    <reaction evidence="1 6">
        <text>[protein]-peptidylproline (omega=180) = [protein]-peptidylproline (omega=0)</text>
        <dbReference type="Rhea" id="RHEA:16237"/>
        <dbReference type="Rhea" id="RHEA-COMP:10747"/>
        <dbReference type="Rhea" id="RHEA-COMP:10748"/>
        <dbReference type="ChEBI" id="CHEBI:83833"/>
        <dbReference type="ChEBI" id="CHEBI:83834"/>
        <dbReference type="EC" id="5.2.1.8"/>
    </reaction>
</comment>
<comment type="similarity">
    <text evidence="5">Belongs to the cyclophilin-type PPIase family. PPIL3 subfamily.</text>
</comment>
<organism evidence="8 10">
    <name type="scientific">Sporisorium scitamineum</name>
    <dbReference type="NCBI Taxonomy" id="49012"/>
    <lineage>
        <taxon>Eukaryota</taxon>
        <taxon>Fungi</taxon>
        <taxon>Dikarya</taxon>
        <taxon>Basidiomycota</taxon>
        <taxon>Ustilaginomycotina</taxon>
        <taxon>Ustilaginomycetes</taxon>
        <taxon>Ustilaginales</taxon>
        <taxon>Ustilaginaceae</taxon>
        <taxon>Sporisorium</taxon>
    </lineage>
</organism>
<dbReference type="Proteomes" id="UP000242770">
    <property type="component" value="Unassembled WGS sequence"/>
</dbReference>
<evidence type="ECO:0000259" key="7">
    <source>
        <dbReference type="PROSITE" id="PS50072"/>
    </source>
</evidence>
<dbReference type="AlphaFoldDB" id="A0A0F7RUK8"/>
<feature type="domain" description="PPIase cyclophilin-type" evidence="7">
    <location>
        <begin position="6"/>
        <end position="156"/>
    </location>
</feature>
<dbReference type="PIRSF" id="PIRSF001467">
    <property type="entry name" value="Peptidylpro_ismrse"/>
    <property type="match status" value="1"/>
</dbReference>
<dbReference type="PROSITE" id="PS50072">
    <property type="entry name" value="CSA_PPIASE_2"/>
    <property type="match status" value="1"/>
</dbReference>
<dbReference type="OrthoDB" id="271386at2759"/>
<evidence type="ECO:0000313" key="9">
    <source>
        <dbReference type="EMBL" id="CDU25986.1"/>
    </source>
</evidence>
<keyword evidence="10" id="KW-1185">Reference proteome</keyword>
<dbReference type="GO" id="GO:0071013">
    <property type="term" value="C:catalytic step 2 spliceosome"/>
    <property type="evidence" value="ECO:0007669"/>
    <property type="project" value="TreeGrafter"/>
</dbReference>
<dbReference type="EC" id="5.2.1.8" evidence="6"/>
<dbReference type="InterPro" id="IPR024936">
    <property type="entry name" value="Cyclophilin-type_PPIase"/>
</dbReference>
<dbReference type="InterPro" id="IPR044666">
    <property type="entry name" value="Cyclophilin_A-like"/>
</dbReference>
<dbReference type="CDD" id="cd01928">
    <property type="entry name" value="Cyclophilin_PPIL3_like"/>
    <property type="match status" value="1"/>
</dbReference>
<evidence type="ECO:0000313" key="10">
    <source>
        <dbReference type="Proteomes" id="UP000242770"/>
    </source>
</evidence>
<dbReference type="InterPro" id="IPR029000">
    <property type="entry name" value="Cyclophilin-like_dom_sf"/>
</dbReference>
<evidence type="ECO:0000256" key="3">
    <source>
        <dbReference type="ARBA" id="ARBA00023110"/>
    </source>
</evidence>
<evidence type="ECO:0000256" key="6">
    <source>
        <dbReference type="RuleBase" id="RU363019"/>
    </source>
</evidence>
<gene>
    <name evidence="8" type="primary">SSCI05840.1</name>
    <name evidence="9" type="ORF">SPSC_06157</name>
</gene>
<dbReference type="STRING" id="49012.A0A0F7RUK8"/>
<dbReference type="PANTHER" id="PTHR45625:SF2">
    <property type="entry name" value="PEPTIDYL-PROLYL CIS-TRANS ISOMERASE-LIKE 3"/>
    <property type="match status" value="1"/>
</dbReference>
<reference evidence="10" key="2">
    <citation type="submission" date="2014-06" db="EMBL/GenBank/DDBJ databases">
        <authorList>
            <person name="Berkman P.J."/>
        </authorList>
    </citation>
    <scope>NUCLEOTIDE SEQUENCE [LARGE SCALE GENOMIC DNA]</scope>
</reference>
<dbReference type="PANTHER" id="PTHR45625">
    <property type="entry name" value="PEPTIDYL-PROLYL CIS-TRANS ISOMERASE-RELATED"/>
    <property type="match status" value="1"/>
</dbReference>
<dbReference type="SUPFAM" id="SSF50891">
    <property type="entry name" value="Cyclophilin-like"/>
    <property type="match status" value="1"/>
</dbReference>
<keyword evidence="3 6" id="KW-0697">Rotamase</keyword>
<evidence type="ECO:0000256" key="5">
    <source>
        <dbReference type="ARBA" id="ARBA00038286"/>
    </source>
</evidence>
<reference evidence="9" key="3">
    <citation type="submission" date="2014-06" db="EMBL/GenBank/DDBJ databases">
        <authorList>
            <person name="Ju J."/>
            <person name="Zhang J."/>
        </authorList>
    </citation>
    <scope>NUCLEOTIDE SEQUENCE</scope>
    <source>
        <strain evidence="9">SscI8</strain>
    </source>
</reference>
<proteinExistence type="inferred from homology"/>
<evidence type="ECO:0000256" key="1">
    <source>
        <dbReference type="ARBA" id="ARBA00000971"/>
    </source>
</evidence>
<dbReference type="GO" id="GO:0003755">
    <property type="term" value="F:peptidyl-prolyl cis-trans isomerase activity"/>
    <property type="evidence" value="ECO:0007669"/>
    <property type="project" value="UniProtKB-UniRule"/>
</dbReference>